<evidence type="ECO:0000259" key="6">
    <source>
        <dbReference type="PROSITE" id="PS51184"/>
    </source>
</evidence>
<keyword evidence="4" id="KW-0539">Nucleus</keyword>
<feature type="compositionally biased region" description="Polar residues" evidence="5">
    <location>
        <begin position="401"/>
        <end position="419"/>
    </location>
</feature>
<dbReference type="InterPro" id="IPR003347">
    <property type="entry name" value="JmjC_dom"/>
</dbReference>
<feature type="compositionally biased region" description="Basic and acidic residues" evidence="5">
    <location>
        <begin position="1025"/>
        <end position="1038"/>
    </location>
</feature>
<dbReference type="GO" id="GO:0032454">
    <property type="term" value="F:histone H3K9 demethylase activity"/>
    <property type="evidence" value="ECO:0007669"/>
    <property type="project" value="InterPro"/>
</dbReference>
<feature type="compositionally biased region" description="Basic and acidic residues" evidence="5">
    <location>
        <begin position="166"/>
        <end position="200"/>
    </location>
</feature>
<evidence type="ECO:0000313" key="7">
    <source>
        <dbReference type="EMBL" id="KAF8722059.1"/>
    </source>
</evidence>
<feature type="region of interest" description="Disordered" evidence="5">
    <location>
        <begin position="929"/>
        <end position="1060"/>
    </location>
</feature>
<keyword evidence="3" id="KW-0479">Metal-binding</keyword>
<dbReference type="Pfam" id="PF02373">
    <property type="entry name" value="JmjC"/>
    <property type="match status" value="1"/>
</dbReference>
<feature type="domain" description="JmjC" evidence="6">
    <location>
        <begin position="652"/>
        <end position="923"/>
    </location>
</feature>
<feature type="compositionally biased region" description="Basic and acidic residues" evidence="5">
    <location>
        <begin position="998"/>
        <end position="1016"/>
    </location>
</feature>
<keyword evidence="8" id="KW-1185">Reference proteome</keyword>
<sequence length="1060" mass="119769">MSEEPEGAAVSAAGDGGGGEVKRGSKGRGRGKGKKRRRGDRAVAAPAMDGVAVGDRVLRERRHPPNVFVERDTDDDEVALPPFSPFCRVREALNNQVKPKRPKTSGPPKKKGPRKAKAVQMDIEAQFPNGKSHGDMNGYDAETVSDKDSKNGKVKQTAKRAKKRTKGDAGKISIKERLKREDKEQKKASSSKDKDCDEKNRCQRNDKGRVVWCDTCRNKRFCVPCIERWYPDLSEDDFAKKCPYCRKNCNCKGCLRMRGVQEPPKKEISEGSKIHYACHVVRLLLPWLRKLRQEQMEEKKLEAKIKGVLVNELKLEEAECDQNERAYCNNCKTSIVDFHRSCKCCFYDLCLACCGEIRKGKVPGGEEVKMLTHEDYEDRGKNYVFGTAPKSKHGARLSLRGHSSSPSTDPSNGLRSGEGPNNSLLLWKAESDGSIPCPPKELGGCGGSILDLKCSFPEKMLSELEERAEKIARSEVFAKAEAKRSYQCPCYDHSGNIGTEDVREAANRKDSSDNHLYCPVATSIKGGDLVHFQMHWTKGEPVIVSDALQLTSGLSWEPLVMWRALREKKTNGNIEDEHFAVRAVDCLDWCEVEINIHMFFVGYTWGRTHPRTHWPEMLKLKDWPPSSSFDQRLPRHGAEFISALPFPEYTDPRYGPLNLAVKLPEGVLKPDLGPKTYIAYGFNQELGRGDSVTKLHCDMSDAVNILMHTAEVPYETYTRTLKNIEKIRGKMKEQDLEELYGVSEFSTERDLSPTSTDSRNITVDKTSTISCNDGLDINAVPPIDTPSDVKDKPQSHESKESGKHERTGGALWDIFRREDSEKLQDYIKKHSSEFRHIHCNPVKQVIHPIHDQTFYLTEEHKRKLKEEYGVEPWTFEQKLGEAVFIPAGCAHQVRNLKSCIKVAMDFVSPENVNECIKLTEEFRRLPSEHRAKEDKLEVGMPYSQLKSGGGQPSNEGETEDEKKPKRKSGRRRCEVKSEDSKSHDEAVDKKPKRKGRGRRCELKNEDTKSHDEAVDKKPKRKGRGRRSELKSEDVKSNDDAADEMPPRRRSSRLKGSGNGK</sequence>
<dbReference type="GO" id="GO:0006357">
    <property type="term" value="P:regulation of transcription by RNA polymerase II"/>
    <property type="evidence" value="ECO:0007669"/>
    <property type="project" value="TreeGrafter"/>
</dbReference>
<comment type="subcellular location">
    <subcellularLocation>
        <location evidence="1">Nucleus</location>
    </subcellularLocation>
</comment>
<feature type="region of interest" description="Disordered" evidence="5">
    <location>
        <begin position="773"/>
        <end position="807"/>
    </location>
</feature>
<feature type="compositionally biased region" description="Basic residues" evidence="5">
    <location>
        <begin position="98"/>
        <end position="117"/>
    </location>
</feature>
<name>A0A835C4S4_9POAL</name>
<dbReference type="GO" id="GO:0000118">
    <property type="term" value="C:histone deacetylase complex"/>
    <property type="evidence" value="ECO:0007669"/>
    <property type="project" value="TreeGrafter"/>
</dbReference>
<dbReference type="GO" id="GO:0000785">
    <property type="term" value="C:chromatin"/>
    <property type="evidence" value="ECO:0007669"/>
    <property type="project" value="TreeGrafter"/>
</dbReference>
<evidence type="ECO:0000313" key="8">
    <source>
        <dbReference type="Proteomes" id="UP000636709"/>
    </source>
</evidence>
<feature type="compositionally biased region" description="Basic residues" evidence="5">
    <location>
        <begin position="24"/>
        <end position="39"/>
    </location>
</feature>
<dbReference type="EMBL" id="JACEFO010001677">
    <property type="protein sequence ID" value="KAF8722059.1"/>
    <property type="molecule type" value="Genomic_DNA"/>
</dbReference>
<feature type="compositionally biased region" description="Basic residues" evidence="5">
    <location>
        <begin position="152"/>
        <end position="165"/>
    </location>
</feature>
<dbReference type="SMART" id="SM00558">
    <property type="entry name" value="JmjC"/>
    <property type="match status" value="1"/>
</dbReference>
<dbReference type="PANTHER" id="PTHR12549">
    <property type="entry name" value="JMJC DOMAIN-CONTAINING HISTONE DEMETHYLATION PROTEIN"/>
    <property type="match status" value="1"/>
</dbReference>
<evidence type="ECO:0000256" key="2">
    <source>
        <dbReference type="ARBA" id="ARBA00006801"/>
    </source>
</evidence>
<dbReference type="Gene3D" id="2.60.120.650">
    <property type="entry name" value="Cupin"/>
    <property type="match status" value="1"/>
</dbReference>
<dbReference type="SUPFAM" id="SSF51197">
    <property type="entry name" value="Clavaminate synthase-like"/>
    <property type="match status" value="1"/>
</dbReference>
<evidence type="ECO:0000256" key="1">
    <source>
        <dbReference type="ARBA" id="ARBA00004123"/>
    </source>
</evidence>
<reference evidence="7" key="1">
    <citation type="submission" date="2020-07" db="EMBL/GenBank/DDBJ databases">
        <title>Genome sequence and genetic diversity analysis of an under-domesticated orphan crop, white fonio (Digitaria exilis).</title>
        <authorList>
            <person name="Bennetzen J.L."/>
            <person name="Chen S."/>
            <person name="Ma X."/>
            <person name="Wang X."/>
            <person name="Yssel A.E.J."/>
            <person name="Chaluvadi S.R."/>
            <person name="Johnson M."/>
            <person name="Gangashetty P."/>
            <person name="Hamidou F."/>
            <person name="Sanogo M.D."/>
            <person name="Zwaenepoel A."/>
            <person name="Wallace J."/>
            <person name="Van De Peer Y."/>
            <person name="Van Deynze A."/>
        </authorList>
    </citation>
    <scope>NUCLEOTIDE SEQUENCE</scope>
    <source>
        <tissue evidence="7">Leaves</tissue>
    </source>
</reference>
<feature type="region of interest" description="Disordered" evidence="5">
    <location>
        <begin position="387"/>
        <end position="419"/>
    </location>
</feature>
<feature type="region of interest" description="Disordered" evidence="5">
    <location>
        <begin position="1"/>
        <end position="200"/>
    </location>
</feature>
<gene>
    <name evidence="7" type="ORF">HU200_022690</name>
</gene>
<protein>
    <recommendedName>
        <fullName evidence="6">JmjC domain-containing protein</fullName>
    </recommendedName>
</protein>
<dbReference type="GO" id="GO:0031490">
    <property type="term" value="F:chromatin DNA binding"/>
    <property type="evidence" value="ECO:0007669"/>
    <property type="project" value="TreeGrafter"/>
</dbReference>
<dbReference type="GO" id="GO:0046872">
    <property type="term" value="F:metal ion binding"/>
    <property type="evidence" value="ECO:0007669"/>
    <property type="project" value="UniProtKB-KW"/>
</dbReference>
<dbReference type="PANTHER" id="PTHR12549:SF64">
    <property type="entry name" value="OS02G0828900 PROTEIN"/>
    <property type="match status" value="1"/>
</dbReference>
<feature type="compositionally biased region" description="Basic and acidic residues" evidence="5">
    <location>
        <begin position="971"/>
        <end position="989"/>
    </location>
</feature>
<evidence type="ECO:0000256" key="5">
    <source>
        <dbReference type="SAM" id="MobiDB-lite"/>
    </source>
</evidence>
<dbReference type="GO" id="GO:0003712">
    <property type="term" value="F:transcription coregulator activity"/>
    <property type="evidence" value="ECO:0007669"/>
    <property type="project" value="TreeGrafter"/>
</dbReference>
<evidence type="ECO:0000256" key="3">
    <source>
        <dbReference type="ARBA" id="ARBA00022723"/>
    </source>
</evidence>
<evidence type="ECO:0000256" key="4">
    <source>
        <dbReference type="ARBA" id="ARBA00023242"/>
    </source>
</evidence>
<dbReference type="Proteomes" id="UP000636709">
    <property type="component" value="Unassembled WGS sequence"/>
</dbReference>
<dbReference type="AlphaFoldDB" id="A0A835C4S4"/>
<dbReference type="PROSITE" id="PS51184">
    <property type="entry name" value="JMJC"/>
    <property type="match status" value="1"/>
</dbReference>
<comment type="caution">
    <text evidence="7">The sequence shown here is derived from an EMBL/GenBank/DDBJ whole genome shotgun (WGS) entry which is preliminary data.</text>
</comment>
<proteinExistence type="inferred from homology"/>
<dbReference type="InterPro" id="IPR045109">
    <property type="entry name" value="LSDs-like"/>
</dbReference>
<feature type="compositionally biased region" description="Basic and acidic residues" evidence="5">
    <location>
        <begin position="787"/>
        <end position="807"/>
    </location>
</feature>
<comment type="similarity">
    <text evidence="2">Belongs to the JARID1 histone demethylase family.</text>
</comment>
<dbReference type="OrthoDB" id="1667110at2759"/>
<accession>A0A835C4S4</accession>
<organism evidence="7 8">
    <name type="scientific">Digitaria exilis</name>
    <dbReference type="NCBI Taxonomy" id="1010633"/>
    <lineage>
        <taxon>Eukaryota</taxon>
        <taxon>Viridiplantae</taxon>
        <taxon>Streptophyta</taxon>
        <taxon>Embryophyta</taxon>
        <taxon>Tracheophyta</taxon>
        <taxon>Spermatophyta</taxon>
        <taxon>Magnoliopsida</taxon>
        <taxon>Liliopsida</taxon>
        <taxon>Poales</taxon>
        <taxon>Poaceae</taxon>
        <taxon>PACMAD clade</taxon>
        <taxon>Panicoideae</taxon>
        <taxon>Panicodae</taxon>
        <taxon>Paniceae</taxon>
        <taxon>Anthephorinae</taxon>
        <taxon>Digitaria</taxon>
    </lineage>
</organism>